<sequence>MTTETANNDPTMAANATAAKSQVGGAPTQAAQVQTYSPFGSPFRTHTSSFQSPAIQQRLSFDEATPSANHILADYFYDGSRERPLPVYHDPFRPSHHMGLFIHQSEIPSGHQVIKTTSVQKSGAIGDINNVDLEMAHSVPKCFESYLGRALLFREAATDCFGRNINAFVDTSATDPAKHQTATELKKAQVSASRGENAWTFKLILFSPTQEPFDNRVFSTDDIRVHRETIPNLVNEPTSKKELFGFTSTWKIAHAGQMEDIEMRDDNKVDLSSFF</sequence>
<evidence type="ECO:0000313" key="2">
    <source>
        <dbReference type="Proteomes" id="UP001295423"/>
    </source>
</evidence>
<organism evidence="1 2">
    <name type="scientific">Cylindrotheca closterium</name>
    <dbReference type="NCBI Taxonomy" id="2856"/>
    <lineage>
        <taxon>Eukaryota</taxon>
        <taxon>Sar</taxon>
        <taxon>Stramenopiles</taxon>
        <taxon>Ochrophyta</taxon>
        <taxon>Bacillariophyta</taxon>
        <taxon>Bacillariophyceae</taxon>
        <taxon>Bacillariophycidae</taxon>
        <taxon>Bacillariales</taxon>
        <taxon>Bacillariaceae</taxon>
        <taxon>Cylindrotheca</taxon>
    </lineage>
</organism>
<protein>
    <submittedName>
        <fullName evidence="1">Uncharacterized protein</fullName>
    </submittedName>
</protein>
<name>A0AAD2CIF4_9STRA</name>
<dbReference type="Proteomes" id="UP001295423">
    <property type="component" value="Unassembled WGS sequence"/>
</dbReference>
<evidence type="ECO:0000313" key="1">
    <source>
        <dbReference type="EMBL" id="CAJ1934094.1"/>
    </source>
</evidence>
<gene>
    <name evidence="1" type="ORF">CYCCA115_LOCUS3592</name>
</gene>
<keyword evidence="2" id="KW-1185">Reference proteome</keyword>
<comment type="caution">
    <text evidence="1">The sequence shown here is derived from an EMBL/GenBank/DDBJ whole genome shotgun (WGS) entry which is preliminary data.</text>
</comment>
<accession>A0AAD2CIF4</accession>
<dbReference type="EMBL" id="CAKOGP040000334">
    <property type="protein sequence ID" value="CAJ1934094.1"/>
    <property type="molecule type" value="Genomic_DNA"/>
</dbReference>
<reference evidence="1" key="1">
    <citation type="submission" date="2023-08" db="EMBL/GenBank/DDBJ databases">
        <authorList>
            <person name="Audoor S."/>
            <person name="Bilcke G."/>
        </authorList>
    </citation>
    <scope>NUCLEOTIDE SEQUENCE</scope>
</reference>
<proteinExistence type="predicted"/>
<dbReference type="AlphaFoldDB" id="A0AAD2CIF4"/>